<dbReference type="Proteomes" id="UP000253940">
    <property type="component" value="Chromosome"/>
</dbReference>
<dbReference type="EC" id="3.1.4.-" evidence="12"/>
<evidence type="ECO:0000256" key="3">
    <source>
        <dbReference type="ARBA" id="ARBA00022694"/>
    </source>
</evidence>
<feature type="binding site" evidence="12">
    <location>
        <position position="23"/>
    </location>
    <ligand>
        <name>Mg(2+)</name>
        <dbReference type="ChEBI" id="CHEBI:18420"/>
    </ligand>
</feature>
<dbReference type="PANTHER" id="PTHR47545">
    <property type="entry name" value="MULTIFUNCTIONAL CCA PROTEIN"/>
    <property type="match status" value="1"/>
</dbReference>
<feature type="binding site" evidence="12">
    <location>
        <position position="8"/>
    </location>
    <ligand>
        <name>ATP</name>
        <dbReference type="ChEBI" id="CHEBI:30616"/>
    </ligand>
</feature>
<comment type="function">
    <text evidence="12">Catalyzes the addition and repair of the essential 3'-terminal CCA sequence in tRNAs without using a nucleic acid template. Adds these three nucleotides in the order of C, C, and A to the tRNA nucleotide-73, using CTP and ATP as substrates and producing inorganic pyrophosphate. tRNA 3'-terminal CCA addition is required both for tRNA processing and repair. Also involved in tRNA surveillance by mediating tandem CCA addition to generate a CCACCA at the 3' terminus of unstable tRNAs. While stable tRNAs receive only 3'-terminal CCA, unstable tRNAs are marked with CCACCA and rapidly degraded.</text>
</comment>
<keyword evidence="3 12" id="KW-0819">tRNA processing</keyword>
<proteinExistence type="inferred from homology"/>
<dbReference type="SUPFAM" id="SSF81301">
    <property type="entry name" value="Nucleotidyltransferase"/>
    <property type="match status" value="1"/>
</dbReference>
<dbReference type="InterPro" id="IPR006674">
    <property type="entry name" value="HD_domain"/>
</dbReference>
<keyword evidence="5 12" id="KW-0479">Metal-binding</keyword>
<dbReference type="HAMAP" id="MF_01261">
    <property type="entry name" value="CCA_bact_type1"/>
    <property type="match status" value="1"/>
</dbReference>
<comment type="catalytic activity">
    <reaction evidence="12">
        <text>a tRNA precursor + 2 CTP + ATP = a tRNA with a 3' CCA end + 3 diphosphate</text>
        <dbReference type="Rhea" id="RHEA:14433"/>
        <dbReference type="Rhea" id="RHEA-COMP:10465"/>
        <dbReference type="Rhea" id="RHEA-COMP:10468"/>
        <dbReference type="ChEBI" id="CHEBI:30616"/>
        <dbReference type="ChEBI" id="CHEBI:33019"/>
        <dbReference type="ChEBI" id="CHEBI:37563"/>
        <dbReference type="ChEBI" id="CHEBI:74896"/>
        <dbReference type="ChEBI" id="CHEBI:83071"/>
        <dbReference type="EC" id="2.7.7.72"/>
    </reaction>
</comment>
<feature type="binding site" evidence="12">
    <location>
        <position position="91"/>
    </location>
    <ligand>
        <name>CTP</name>
        <dbReference type="ChEBI" id="CHEBI:37563"/>
    </ligand>
</feature>
<dbReference type="GO" id="GO:0042245">
    <property type="term" value="P:RNA repair"/>
    <property type="evidence" value="ECO:0007669"/>
    <property type="project" value="UniProtKB-KW"/>
</dbReference>
<comment type="catalytic activity">
    <reaction evidence="12">
        <text>a tRNA with a 3' CCA end + 2 CTP + ATP = a tRNA with a 3' CCACCA end + 3 diphosphate</text>
        <dbReference type="Rhea" id="RHEA:76235"/>
        <dbReference type="Rhea" id="RHEA-COMP:10468"/>
        <dbReference type="Rhea" id="RHEA-COMP:18655"/>
        <dbReference type="ChEBI" id="CHEBI:30616"/>
        <dbReference type="ChEBI" id="CHEBI:33019"/>
        <dbReference type="ChEBI" id="CHEBI:37563"/>
        <dbReference type="ChEBI" id="CHEBI:83071"/>
        <dbReference type="ChEBI" id="CHEBI:195187"/>
    </reaction>
</comment>
<evidence type="ECO:0000259" key="13">
    <source>
        <dbReference type="PROSITE" id="PS51831"/>
    </source>
</evidence>
<dbReference type="InterPro" id="IPR002646">
    <property type="entry name" value="PolA_pol_head_dom"/>
</dbReference>
<name>A0A345P5B9_9GAMM</name>
<evidence type="ECO:0000256" key="1">
    <source>
        <dbReference type="ARBA" id="ARBA00022596"/>
    </source>
</evidence>
<keyword evidence="8 12" id="KW-0378">Hydrolase</keyword>
<keyword evidence="7 12" id="KW-0692">RNA repair</keyword>
<comment type="cofactor">
    <cofactor evidence="12">
        <name>Mg(2+)</name>
        <dbReference type="ChEBI" id="CHEBI:18420"/>
    </cofactor>
    <text evidence="12">Magnesium is required for nucleotidyltransferase activity.</text>
</comment>
<dbReference type="InterPro" id="IPR043519">
    <property type="entry name" value="NT_sf"/>
</dbReference>
<reference evidence="14 15" key="1">
    <citation type="submission" date="2018-07" db="EMBL/GenBank/DDBJ databases">
        <title>Genome sequencing of Moraxellaceae gen. HYN0046.</title>
        <authorList>
            <person name="Kim M."/>
            <person name="Yi H."/>
        </authorList>
    </citation>
    <scope>NUCLEOTIDE SEQUENCE [LARGE SCALE GENOMIC DNA]</scope>
    <source>
        <strain evidence="14 15">HYN0046</strain>
    </source>
</reference>
<feature type="binding site" evidence="12">
    <location>
        <position position="8"/>
    </location>
    <ligand>
        <name>CTP</name>
        <dbReference type="ChEBI" id="CHEBI:37563"/>
    </ligand>
</feature>
<dbReference type="PROSITE" id="PS51831">
    <property type="entry name" value="HD"/>
    <property type="match status" value="1"/>
</dbReference>
<evidence type="ECO:0000313" key="14">
    <source>
        <dbReference type="EMBL" id="AXI02478.1"/>
    </source>
</evidence>
<keyword evidence="1 12" id="KW-0533">Nickel</keyword>
<gene>
    <name evidence="12" type="primary">cca</name>
    <name evidence="14" type="ORF">HYN46_06335</name>
</gene>
<dbReference type="EC" id="2.7.7.72" evidence="12"/>
<feature type="binding site" evidence="12">
    <location>
        <position position="140"/>
    </location>
    <ligand>
        <name>ATP</name>
        <dbReference type="ChEBI" id="CHEBI:30616"/>
    </ligand>
</feature>
<dbReference type="AlphaFoldDB" id="A0A345P5B9"/>
<keyword evidence="11 12" id="KW-0694">RNA-binding</keyword>
<feature type="binding site" evidence="12">
    <location>
        <position position="137"/>
    </location>
    <ligand>
        <name>ATP</name>
        <dbReference type="ChEBI" id="CHEBI:30616"/>
    </ligand>
</feature>
<dbReference type="CDD" id="cd00077">
    <property type="entry name" value="HDc"/>
    <property type="match status" value="1"/>
</dbReference>
<dbReference type="InterPro" id="IPR050124">
    <property type="entry name" value="tRNA_CCA-adding_enzyme"/>
</dbReference>
<evidence type="ECO:0000256" key="12">
    <source>
        <dbReference type="HAMAP-Rule" id="MF_01261"/>
    </source>
</evidence>
<dbReference type="Pfam" id="PF12627">
    <property type="entry name" value="PolyA_pol_RNAbd"/>
    <property type="match status" value="1"/>
</dbReference>
<comment type="cofactor">
    <cofactor evidence="12">
        <name>Ni(2+)</name>
        <dbReference type="ChEBI" id="CHEBI:49786"/>
    </cofactor>
    <text evidence="12">Nickel for phosphatase activity.</text>
</comment>
<evidence type="ECO:0000256" key="4">
    <source>
        <dbReference type="ARBA" id="ARBA00022695"/>
    </source>
</evidence>
<dbReference type="GO" id="GO:0001680">
    <property type="term" value="P:tRNA 3'-terminal CCA addition"/>
    <property type="evidence" value="ECO:0007669"/>
    <property type="project" value="UniProtKB-UniRule"/>
</dbReference>
<keyword evidence="2 12" id="KW-0808">Transferase</keyword>
<dbReference type="CDD" id="cd05398">
    <property type="entry name" value="NT_ClassII-CCAase"/>
    <property type="match status" value="1"/>
</dbReference>
<comment type="similarity">
    <text evidence="12">Belongs to the tRNA nucleotidyltransferase/poly(A) polymerase family. Bacterial CCA-adding enzyme type 1 subfamily.</text>
</comment>
<evidence type="ECO:0000256" key="7">
    <source>
        <dbReference type="ARBA" id="ARBA00022800"/>
    </source>
</evidence>
<feature type="binding site" evidence="12">
    <location>
        <position position="21"/>
    </location>
    <ligand>
        <name>Mg(2+)</name>
        <dbReference type="ChEBI" id="CHEBI:18420"/>
    </ligand>
</feature>
<keyword evidence="12" id="KW-0511">Multifunctional enzyme</keyword>
<dbReference type="HAMAP" id="MF_01262">
    <property type="entry name" value="CCA_bact_type2"/>
    <property type="match status" value="1"/>
</dbReference>
<feature type="binding site" evidence="12">
    <location>
        <position position="140"/>
    </location>
    <ligand>
        <name>CTP</name>
        <dbReference type="ChEBI" id="CHEBI:37563"/>
    </ligand>
</feature>
<dbReference type="EC" id="3.1.3.-" evidence="12"/>
<comment type="subunit">
    <text evidence="12">Monomer. Can also form homodimers and oligomers.</text>
</comment>
<keyword evidence="4 12" id="KW-0548">Nucleotidyltransferase</keyword>
<dbReference type="PANTHER" id="PTHR47545:SF1">
    <property type="entry name" value="MULTIFUNCTIONAL CCA PROTEIN"/>
    <property type="match status" value="1"/>
</dbReference>
<evidence type="ECO:0000256" key="6">
    <source>
        <dbReference type="ARBA" id="ARBA00022741"/>
    </source>
</evidence>
<dbReference type="KEGG" id="mbah:HYN46_06335"/>
<dbReference type="PIRSF" id="PIRSF000813">
    <property type="entry name" value="CCA_bact"/>
    <property type="match status" value="1"/>
</dbReference>
<dbReference type="GO" id="GO:0000049">
    <property type="term" value="F:tRNA binding"/>
    <property type="evidence" value="ECO:0007669"/>
    <property type="project" value="UniProtKB-UniRule"/>
</dbReference>
<feature type="binding site" evidence="12">
    <location>
        <position position="11"/>
    </location>
    <ligand>
        <name>ATP</name>
        <dbReference type="ChEBI" id="CHEBI:30616"/>
    </ligand>
</feature>
<evidence type="ECO:0000256" key="11">
    <source>
        <dbReference type="ARBA" id="ARBA00022884"/>
    </source>
</evidence>
<dbReference type="InterPro" id="IPR012006">
    <property type="entry name" value="CCA_bact"/>
</dbReference>
<dbReference type="GO" id="GO:0004112">
    <property type="term" value="F:cyclic-nucleotide phosphodiesterase activity"/>
    <property type="evidence" value="ECO:0007669"/>
    <property type="project" value="UniProtKB-UniRule"/>
</dbReference>
<feature type="binding site" evidence="12">
    <location>
        <position position="91"/>
    </location>
    <ligand>
        <name>ATP</name>
        <dbReference type="ChEBI" id="CHEBI:30616"/>
    </ligand>
</feature>
<keyword evidence="9 12" id="KW-0067">ATP-binding</keyword>
<keyword evidence="10 12" id="KW-0460">Magnesium</keyword>
<protein>
    <recommendedName>
        <fullName evidence="12">Multifunctional CCA protein</fullName>
    </recommendedName>
    <domain>
        <recommendedName>
            <fullName evidence="12">CCA-adding enzyme</fullName>
            <ecNumber evidence="12">2.7.7.72</ecNumber>
        </recommendedName>
        <alternativeName>
            <fullName evidence="12">CCA tRNA nucleotidyltransferase</fullName>
        </alternativeName>
        <alternativeName>
            <fullName evidence="12">tRNA CCA-pyrophosphorylase</fullName>
        </alternativeName>
        <alternativeName>
            <fullName evidence="12">tRNA adenylyl-/cytidylyl-transferase</fullName>
        </alternativeName>
        <alternativeName>
            <fullName evidence="12">tRNA nucleotidyltransferase</fullName>
        </alternativeName>
        <alternativeName>
            <fullName evidence="12">tRNA-NT</fullName>
        </alternativeName>
    </domain>
    <domain>
        <recommendedName>
            <fullName evidence="12">2'-nucleotidase</fullName>
            <ecNumber evidence="12">3.1.3.-</ecNumber>
        </recommendedName>
    </domain>
    <domain>
        <recommendedName>
            <fullName evidence="12">2',3'-cyclic phosphodiesterase</fullName>
            <ecNumber evidence="12">3.1.4.-</ecNumber>
        </recommendedName>
    </domain>
    <domain>
        <recommendedName>
            <fullName evidence="12">Phosphatase</fullName>
        </recommendedName>
    </domain>
</protein>
<feature type="binding site" evidence="12">
    <location>
        <position position="11"/>
    </location>
    <ligand>
        <name>CTP</name>
        <dbReference type="ChEBI" id="CHEBI:37563"/>
    </ligand>
</feature>
<dbReference type="GO" id="GO:0005524">
    <property type="term" value="F:ATP binding"/>
    <property type="evidence" value="ECO:0007669"/>
    <property type="project" value="UniProtKB-UniRule"/>
</dbReference>
<evidence type="ECO:0000313" key="15">
    <source>
        <dbReference type="Proteomes" id="UP000253940"/>
    </source>
</evidence>
<accession>A0A345P5B9</accession>
<dbReference type="GO" id="GO:0160016">
    <property type="term" value="F:CCACCA tRNA nucleotidyltransferase activity"/>
    <property type="evidence" value="ECO:0007669"/>
    <property type="project" value="RHEA"/>
</dbReference>
<dbReference type="EMBL" id="CP031222">
    <property type="protein sequence ID" value="AXI02478.1"/>
    <property type="molecule type" value="Genomic_DNA"/>
</dbReference>
<evidence type="ECO:0000256" key="10">
    <source>
        <dbReference type="ARBA" id="ARBA00022842"/>
    </source>
</evidence>
<dbReference type="Pfam" id="PF01966">
    <property type="entry name" value="HD"/>
    <property type="match status" value="1"/>
</dbReference>
<evidence type="ECO:0000256" key="9">
    <source>
        <dbReference type="ARBA" id="ARBA00022840"/>
    </source>
</evidence>
<dbReference type="Pfam" id="PF01743">
    <property type="entry name" value="PolyA_pol"/>
    <property type="match status" value="1"/>
</dbReference>
<organism evidence="14 15">
    <name type="scientific">Aquirhabdus parva</name>
    <dbReference type="NCBI Taxonomy" id="2283318"/>
    <lineage>
        <taxon>Bacteria</taxon>
        <taxon>Pseudomonadati</taxon>
        <taxon>Pseudomonadota</taxon>
        <taxon>Gammaproteobacteria</taxon>
        <taxon>Moraxellales</taxon>
        <taxon>Moraxellaceae</taxon>
        <taxon>Aquirhabdus</taxon>
    </lineage>
</organism>
<dbReference type="OrthoDB" id="9805698at2"/>
<dbReference type="GO" id="GO:0004810">
    <property type="term" value="F:CCA tRNA nucleotidyltransferase activity"/>
    <property type="evidence" value="ECO:0007669"/>
    <property type="project" value="UniProtKB-UniRule"/>
</dbReference>
<dbReference type="SUPFAM" id="SSF81891">
    <property type="entry name" value="Poly A polymerase C-terminal region-like"/>
    <property type="match status" value="1"/>
</dbReference>
<evidence type="ECO:0000256" key="8">
    <source>
        <dbReference type="ARBA" id="ARBA00022801"/>
    </source>
</evidence>
<feature type="domain" description="HD" evidence="13">
    <location>
        <begin position="228"/>
        <end position="329"/>
    </location>
</feature>
<comment type="domain">
    <text evidence="12">Comprises two domains: an N-terminal domain containing the nucleotidyltransferase activity and a C-terminal HD domain associated with both phosphodiesterase and phosphatase activities.</text>
</comment>
<dbReference type="InterPro" id="IPR032828">
    <property type="entry name" value="PolyA_RNA-bd"/>
</dbReference>
<dbReference type="Gene3D" id="3.30.460.10">
    <property type="entry name" value="Beta Polymerase, domain 2"/>
    <property type="match status" value="1"/>
</dbReference>
<keyword evidence="15" id="KW-1185">Reference proteome</keyword>
<keyword evidence="6 12" id="KW-0547">Nucleotide-binding</keyword>
<dbReference type="InterPro" id="IPR003607">
    <property type="entry name" value="HD/PDEase_dom"/>
</dbReference>
<evidence type="ECO:0000256" key="5">
    <source>
        <dbReference type="ARBA" id="ARBA00022723"/>
    </source>
</evidence>
<feature type="binding site" evidence="12">
    <location>
        <position position="137"/>
    </location>
    <ligand>
        <name>CTP</name>
        <dbReference type="ChEBI" id="CHEBI:37563"/>
    </ligand>
</feature>
<dbReference type="Gene3D" id="1.10.3090.10">
    <property type="entry name" value="cca-adding enzyme, domain 2"/>
    <property type="match status" value="1"/>
</dbReference>
<comment type="miscellaneous">
    <text evidence="12">A single active site specifically recognizes both ATP and CTP and is responsible for their addition.</text>
</comment>
<dbReference type="GO" id="GO:0016791">
    <property type="term" value="F:phosphatase activity"/>
    <property type="evidence" value="ECO:0007669"/>
    <property type="project" value="UniProtKB-UniRule"/>
</dbReference>
<sequence length="436" mass="48853">MNIYLVGGAVRDAMLGRPVTERDYVVVGSTPEQMVELGFKPVGSDFPVFLHPKTHEEYALARTERKSGQGYGGFTFYTSPDLTLEEDLIRRDLTINAMAQSEDGTVFDPFNGQADLEARVLRHVSEAFAEDPLRVLRVARFAARYAGLGFTVADETIALMRKLADSGELSALTPERVWKETERALGEDRADVYFEILRKCGALAVLLPEVDALYGVPQRPQHHPEIDTGVHTMMALQRACEYGYSTQVRFATLLHDLGKALTPSEEWPRHVQHEERGLAPVREVCSRLKVPSSYRDLAEIVCREHLMCHRVLDLRPGTVWRLLQRIDVLRKPERVEEYIQSCLCDARGRLGLETRDYPQADYLRAAVVAVRKIRAADLPENLKGLSIGEALVSARIAAITALPVVKQTELSQLPTPEHADEFVDEVMPNAGVQFAH</sequence>
<evidence type="ECO:0000256" key="2">
    <source>
        <dbReference type="ARBA" id="ARBA00022679"/>
    </source>
</evidence>
<dbReference type="NCBIfam" id="NF008137">
    <property type="entry name" value="PRK10885.1"/>
    <property type="match status" value="1"/>
</dbReference>
<dbReference type="GO" id="GO:0000287">
    <property type="term" value="F:magnesium ion binding"/>
    <property type="evidence" value="ECO:0007669"/>
    <property type="project" value="UniProtKB-UniRule"/>
</dbReference>